<dbReference type="CDD" id="cd02149">
    <property type="entry name" value="NfsB-like"/>
    <property type="match status" value="1"/>
</dbReference>
<dbReference type="InterPro" id="IPR029479">
    <property type="entry name" value="Nitroreductase"/>
</dbReference>
<dbReference type="InterPro" id="IPR033878">
    <property type="entry name" value="NfsB-like"/>
</dbReference>
<keyword evidence="7" id="KW-0520">NAD</keyword>
<dbReference type="Pfam" id="PF00881">
    <property type="entry name" value="Nitroreductase"/>
    <property type="match status" value="1"/>
</dbReference>
<dbReference type="InterPro" id="IPR050627">
    <property type="entry name" value="Nitroreductase/BluB"/>
</dbReference>
<dbReference type="Gene3D" id="3.40.109.10">
    <property type="entry name" value="NADH Oxidase"/>
    <property type="match status" value="1"/>
</dbReference>
<dbReference type="SUPFAM" id="SSF55469">
    <property type="entry name" value="FMN-dependent nitroreductase-like"/>
    <property type="match status" value="1"/>
</dbReference>
<evidence type="ECO:0000256" key="2">
    <source>
        <dbReference type="ARBA" id="ARBA00007118"/>
    </source>
</evidence>
<proteinExistence type="inferred from homology"/>
<sequence length="220" mass="25058">MNLISREQMLSVFHRRASTRNYDPNKKIPTDDFAAILEFARLSPSSVGSEPWKFLVIQNSELRQKLKPISWGMATQVDDCSHLVVILAKKNARYDSDFLRESMVRRNLTPEQIPSVIEKYKNFQLNDANIGEDPRQLFDWTSKQTYIALANMLTGAAALGIDSCPIEGFNYQEVNSILANEGLFDPAEWGVSVMATFGYRAKEIKPKARKPIEQVVEWVL</sequence>
<evidence type="ECO:0000313" key="10">
    <source>
        <dbReference type="Proteomes" id="UP000281691"/>
    </source>
</evidence>
<comment type="caution">
    <text evidence="9">The sequence shown here is derived from an EMBL/GenBank/DDBJ whole genome shotgun (WGS) entry which is preliminary data.</text>
</comment>
<dbReference type="PANTHER" id="PTHR23026:SF125">
    <property type="entry name" value="OXYGEN-INSENSITIVE NAD(P)H NITROREDUCTASE"/>
    <property type="match status" value="1"/>
</dbReference>
<feature type="domain" description="Nitroreductase" evidence="8">
    <location>
        <begin position="15"/>
        <end position="198"/>
    </location>
</feature>
<accession>A0A3N4WE49</accession>
<dbReference type="GO" id="GO:0005829">
    <property type="term" value="C:cytosol"/>
    <property type="evidence" value="ECO:0007669"/>
    <property type="project" value="TreeGrafter"/>
</dbReference>
<name>A0A3N4WE49_9PAST</name>
<keyword evidence="6" id="KW-0560">Oxidoreductase</keyword>
<dbReference type="OrthoDB" id="9809288at2"/>
<protein>
    <submittedName>
        <fullName evidence="9">Nitroreductase</fullName>
    </submittedName>
</protein>
<comment type="cofactor">
    <cofactor evidence="1">
        <name>FMN</name>
        <dbReference type="ChEBI" id="CHEBI:58210"/>
    </cofactor>
</comment>
<evidence type="ECO:0000259" key="8">
    <source>
        <dbReference type="Pfam" id="PF00881"/>
    </source>
</evidence>
<dbReference type="AlphaFoldDB" id="A0A3N4WE49"/>
<organism evidence="9 10">
    <name type="scientific">Vespertiliibacter pulmonis</name>
    <dbReference type="NCBI Taxonomy" id="1443036"/>
    <lineage>
        <taxon>Bacteria</taxon>
        <taxon>Pseudomonadati</taxon>
        <taxon>Pseudomonadota</taxon>
        <taxon>Gammaproteobacteria</taxon>
        <taxon>Pasteurellales</taxon>
        <taxon>Pasteurellaceae</taxon>
        <taxon>Vespertiliibacter</taxon>
    </lineage>
</organism>
<dbReference type="RefSeq" id="WP_124211380.1">
    <property type="nucleotide sequence ID" value="NZ_CP016615.1"/>
</dbReference>
<evidence type="ECO:0000313" key="9">
    <source>
        <dbReference type="EMBL" id="RPE83524.1"/>
    </source>
</evidence>
<evidence type="ECO:0000256" key="1">
    <source>
        <dbReference type="ARBA" id="ARBA00001917"/>
    </source>
</evidence>
<keyword evidence="3" id="KW-0285">Flavoprotein</keyword>
<dbReference type="GO" id="GO:0046857">
    <property type="term" value="F:oxidoreductase activity, acting on other nitrogenous compounds as donors, with NAD or NADP as acceptor"/>
    <property type="evidence" value="ECO:0007669"/>
    <property type="project" value="TreeGrafter"/>
</dbReference>
<dbReference type="EMBL" id="RKQP01000003">
    <property type="protein sequence ID" value="RPE83524.1"/>
    <property type="molecule type" value="Genomic_DNA"/>
</dbReference>
<evidence type="ECO:0000256" key="6">
    <source>
        <dbReference type="ARBA" id="ARBA00023002"/>
    </source>
</evidence>
<comment type="similarity">
    <text evidence="2">Belongs to the nitroreductase family.</text>
</comment>
<evidence type="ECO:0000256" key="3">
    <source>
        <dbReference type="ARBA" id="ARBA00022630"/>
    </source>
</evidence>
<keyword evidence="10" id="KW-1185">Reference proteome</keyword>
<evidence type="ECO:0000256" key="5">
    <source>
        <dbReference type="ARBA" id="ARBA00022857"/>
    </source>
</evidence>
<dbReference type="InterPro" id="IPR000415">
    <property type="entry name" value="Nitroreductase-like"/>
</dbReference>
<keyword evidence="4" id="KW-0288">FMN</keyword>
<evidence type="ECO:0000256" key="4">
    <source>
        <dbReference type="ARBA" id="ARBA00022643"/>
    </source>
</evidence>
<dbReference type="PANTHER" id="PTHR23026">
    <property type="entry name" value="NADPH NITROREDUCTASE"/>
    <property type="match status" value="1"/>
</dbReference>
<dbReference type="Proteomes" id="UP000281691">
    <property type="component" value="Unassembled WGS sequence"/>
</dbReference>
<dbReference type="GO" id="GO:0046256">
    <property type="term" value="P:2,4,6-trinitrotoluene catabolic process"/>
    <property type="evidence" value="ECO:0007669"/>
    <property type="project" value="TreeGrafter"/>
</dbReference>
<gene>
    <name evidence="9" type="ORF">EDC46_1217</name>
</gene>
<evidence type="ECO:0000256" key="7">
    <source>
        <dbReference type="ARBA" id="ARBA00023027"/>
    </source>
</evidence>
<reference evidence="9 10" key="1">
    <citation type="submission" date="2018-11" db="EMBL/GenBank/DDBJ databases">
        <title>Genomic Encyclopedia of Type Strains, Phase IV (KMG-IV): sequencing the most valuable type-strain genomes for metagenomic binning, comparative biology and taxonomic classification.</title>
        <authorList>
            <person name="Goeker M."/>
        </authorList>
    </citation>
    <scope>NUCLEOTIDE SEQUENCE [LARGE SCALE GENOMIC DNA]</scope>
    <source>
        <strain evidence="9 10">DSM 27238</strain>
    </source>
</reference>
<keyword evidence="5" id="KW-0521">NADP</keyword>